<reference evidence="2" key="2">
    <citation type="submission" date="2025-09" db="UniProtKB">
        <authorList>
            <consortium name="Ensembl"/>
        </authorList>
    </citation>
    <scope>IDENTIFICATION</scope>
</reference>
<dbReference type="OMA" id="MELMDIR"/>
<dbReference type="GO" id="GO:0001164">
    <property type="term" value="F:RNA polymerase I core promoter sequence-specific DNA binding"/>
    <property type="evidence" value="ECO:0007669"/>
    <property type="project" value="TreeGrafter"/>
</dbReference>
<dbReference type="Pfam" id="PF20641">
    <property type="entry name" value="TAF1C_beta-prop"/>
    <property type="match status" value="1"/>
</dbReference>
<evidence type="ECO:0000259" key="1">
    <source>
        <dbReference type="Pfam" id="PF20641"/>
    </source>
</evidence>
<dbReference type="Ensembl" id="ENSCPBT00000004180.1">
    <property type="protein sequence ID" value="ENSCPBP00000003423.1"/>
    <property type="gene ID" value="ENSCPBG00000002770.1"/>
</dbReference>
<dbReference type="PANTHER" id="PTHR15319">
    <property type="entry name" value="TATA BOX-BINDING PROTEIN ASSOCIATED FACTOR RNA POLYMERASE I SUBUNIT C"/>
    <property type="match status" value="1"/>
</dbReference>
<sequence length="284" mass="31453">MLYYTHNITPGSSLPLPPHASPGSDPCVLCIPPPPPSASPAVICVPRLQRLRQDPETAFFREASPWRWSEFTAHPRVLSCADRTGLQCLDVRVRLPGRQFDLFKVGGEAECQRGERVMLPMYLGRAHPCQHLVATQFSVYVLDERFPLVPVLRWEHMLEAPPVFAHLTPGRSQETSHKVLLGAHRTQELLLLQYSGEQGHSACQLAGPPRRLHPISQGLQYLPPQVTPWQDLLHQRLTAPAAGRWLGVGWGWPGVEPPMSQQSQAPIAGVQPKGGAIALTFLCL</sequence>
<protein>
    <recommendedName>
        <fullName evidence="1">TAF1C beta-propeller domain-containing protein</fullName>
    </recommendedName>
</protein>
<evidence type="ECO:0000313" key="3">
    <source>
        <dbReference type="Proteomes" id="UP000694380"/>
    </source>
</evidence>
<dbReference type="GeneTree" id="ENSGT00390000010767"/>
<name>A0A8C3H661_CHRPI</name>
<organism evidence="2 3">
    <name type="scientific">Chrysemys picta bellii</name>
    <name type="common">Western painted turtle</name>
    <name type="synonym">Emys bellii</name>
    <dbReference type="NCBI Taxonomy" id="8478"/>
    <lineage>
        <taxon>Eukaryota</taxon>
        <taxon>Metazoa</taxon>
        <taxon>Chordata</taxon>
        <taxon>Craniata</taxon>
        <taxon>Vertebrata</taxon>
        <taxon>Euteleostomi</taxon>
        <taxon>Archelosauria</taxon>
        <taxon>Testudinata</taxon>
        <taxon>Testudines</taxon>
        <taxon>Cryptodira</taxon>
        <taxon>Durocryptodira</taxon>
        <taxon>Testudinoidea</taxon>
        <taxon>Emydidae</taxon>
        <taxon>Chrysemys</taxon>
    </lineage>
</organism>
<reference evidence="2" key="1">
    <citation type="submission" date="2025-08" db="UniProtKB">
        <authorList>
            <consortium name="Ensembl"/>
        </authorList>
    </citation>
    <scope>IDENTIFICATION</scope>
</reference>
<dbReference type="InterPro" id="IPR038801">
    <property type="entry name" value="TAF1C"/>
</dbReference>
<keyword evidence="3" id="KW-1185">Reference proteome</keyword>
<dbReference type="GO" id="GO:0001650">
    <property type="term" value="C:fibrillar center"/>
    <property type="evidence" value="ECO:0007669"/>
    <property type="project" value="TreeGrafter"/>
</dbReference>
<proteinExistence type="predicted"/>
<feature type="domain" description="TAF1C beta-propeller" evidence="1">
    <location>
        <begin position="47"/>
        <end position="124"/>
    </location>
</feature>
<dbReference type="Proteomes" id="UP000694380">
    <property type="component" value="Unplaced"/>
</dbReference>
<accession>A0A8C3H661</accession>
<evidence type="ECO:0000313" key="2">
    <source>
        <dbReference type="Ensembl" id="ENSCPBP00000003423.1"/>
    </source>
</evidence>
<dbReference type="AlphaFoldDB" id="A0A8C3H661"/>
<dbReference type="InterPro" id="IPR049087">
    <property type="entry name" value="TAF1C_beta-prop"/>
</dbReference>
<dbReference type="PANTHER" id="PTHR15319:SF1">
    <property type="entry name" value="TATA BOX-BINDING PROTEIN-ASSOCIATED FACTOR RNA POLYMERASE I SUBUNIT C"/>
    <property type="match status" value="1"/>
</dbReference>